<dbReference type="Pfam" id="PF12937">
    <property type="entry name" value="F-box-like"/>
    <property type="match status" value="1"/>
</dbReference>
<dbReference type="AlphaFoldDB" id="A0A0C3BXE5"/>
<name>A0A0C3BXE5_HEBCY</name>
<dbReference type="HOGENOM" id="CLU_027357_0_0_1"/>
<evidence type="ECO:0000313" key="2">
    <source>
        <dbReference type="EMBL" id="KIM41250.1"/>
    </source>
</evidence>
<accession>A0A0C3BXE5</accession>
<gene>
    <name evidence="2" type="ORF">M413DRAFT_27640</name>
</gene>
<feature type="domain" description="F-box" evidence="1">
    <location>
        <begin position="15"/>
        <end position="60"/>
    </location>
</feature>
<evidence type="ECO:0000259" key="1">
    <source>
        <dbReference type="PROSITE" id="PS50181"/>
    </source>
</evidence>
<reference evidence="2 3" key="1">
    <citation type="submission" date="2014-04" db="EMBL/GenBank/DDBJ databases">
        <authorList>
            <consortium name="DOE Joint Genome Institute"/>
            <person name="Kuo A."/>
            <person name="Gay G."/>
            <person name="Dore J."/>
            <person name="Kohler A."/>
            <person name="Nagy L.G."/>
            <person name="Floudas D."/>
            <person name="Copeland A."/>
            <person name="Barry K.W."/>
            <person name="Cichocki N."/>
            <person name="Veneault-Fourrey C."/>
            <person name="LaButti K."/>
            <person name="Lindquist E.A."/>
            <person name="Lipzen A."/>
            <person name="Lundell T."/>
            <person name="Morin E."/>
            <person name="Murat C."/>
            <person name="Sun H."/>
            <person name="Tunlid A."/>
            <person name="Henrissat B."/>
            <person name="Grigoriev I.V."/>
            <person name="Hibbett D.S."/>
            <person name="Martin F."/>
            <person name="Nordberg H.P."/>
            <person name="Cantor M.N."/>
            <person name="Hua S.X."/>
        </authorList>
    </citation>
    <scope>NUCLEOTIDE SEQUENCE [LARGE SCALE GENOMIC DNA]</scope>
    <source>
        <strain evidence="3">h7</strain>
    </source>
</reference>
<dbReference type="InterPro" id="IPR036047">
    <property type="entry name" value="F-box-like_dom_sf"/>
</dbReference>
<evidence type="ECO:0000313" key="3">
    <source>
        <dbReference type="Proteomes" id="UP000053424"/>
    </source>
</evidence>
<keyword evidence="3" id="KW-1185">Reference proteome</keyword>
<protein>
    <recommendedName>
        <fullName evidence="1">F-box domain-containing protein</fullName>
    </recommendedName>
</protein>
<dbReference type="InterPro" id="IPR001810">
    <property type="entry name" value="F-box_dom"/>
</dbReference>
<sequence>MACGPSESKSDLGPSTTLCDLPGELLMEIIQRLDNPALVNLGLTCHHLHFLALNTFFSNNDIHDPKGGWLVAYKTPVETLPALRSALFVRRLDQLHFYFNPPVDRMIEETRDLVALISRMPTIGLVKLHFSTVDQHFNFGGGEPRVLDTVLWKEALQSLLELILEKGCHELYVQGGETLIGLYPKQGDDVESQDVDDVRVIPPDLDVSRRRQRKTLFGKLRLRPILGFVNRFFAPVQNVILRVETLSGDKVTHSATQPVRNLNPVKISIHSDMLLRNPFLEWTVAMLNSVASTLRTLSIKLSDLPHERRKDLLHNITLPQLSNFELTCDFMVPLHGVCFTDLHSFLSRHSSIEILYLYGLEVPKEVWPPPSLRIPILPRLKSIIAHPFYVVWVLNSLLSDKKASRNLTDIGITSEYYRNATRFDYSLFDRALEPIAAFPSAKIKLTLRFSSFGANDMNDWIEKHLDAAANNAPNSSIISRLKNVSTVVISSCWMRDYDRKTIEILPDWLGMFPNLTAIDFTDQAQENVQQLTGKEFLRKVARACPSVPFMEVQKRRIGLDR</sequence>
<proteinExistence type="predicted"/>
<dbReference type="SUPFAM" id="SSF81383">
    <property type="entry name" value="F-box domain"/>
    <property type="match status" value="1"/>
</dbReference>
<dbReference type="PROSITE" id="PS50181">
    <property type="entry name" value="FBOX"/>
    <property type="match status" value="1"/>
</dbReference>
<organism evidence="2 3">
    <name type="scientific">Hebeloma cylindrosporum</name>
    <dbReference type="NCBI Taxonomy" id="76867"/>
    <lineage>
        <taxon>Eukaryota</taxon>
        <taxon>Fungi</taxon>
        <taxon>Dikarya</taxon>
        <taxon>Basidiomycota</taxon>
        <taxon>Agaricomycotina</taxon>
        <taxon>Agaricomycetes</taxon>
        <taxon>Agaricomycetidae</taxon>
        <taxon>Agaricales</taxon>
        <taxon>Agaricineae</taxon>
        <taxon>Hymenogastraceae</taxon>
        <taxon>Hebeloma</taxon>
    </lineage>
</organism>
<reference evidence="3" key="2">
    <citation type="submission" date="2015-01" db="EMBL/GenBank/DDBJ databases">
        <title>Evolutionary Origins and Diversification of the Mycorrhizal Mutualists.</title>
        <authorList>
            <consortium name="DOE Joint Genome Institute"/>
            <consortium name="Mycorrhizal Genomics Consortium"/>
            <person name="Kohler A."/>
            <person name="Kuo A."/>
            <person name="Nagy L.G."/>
            <person name="Floudas D."/>
            <person name="Copeland A."/>
            <person name="Barry K.W."/>
            <person name="Cichocki N."/>
            <person name="Veneault-Fourrey C."/>
            <person name="LaButti K."/>
            <person name="Lindquist E.A."/>
            <person name="Lipzen A."/>
            <person name="Lundell T."/>
            <person name="Morin E."/>
            <person name="Murat C."/>
            <person name="Riley R."/>
            <person name="Ohm R."/>
            <person name="Sun H."/>
            <person name="Tunlid A."/>
            <person name="Henrissat B."/>
            <person name="Grigoriev I.V."/>
            <person name="Hibbett D.S."/>
            <person name="Martin F."/>
        </authorList>
    </citation>
    <scope>NUCLEOTIDE SEQUENCE [LARGE SCALE GENOMIC DNA]</scope>
    <source>
        <strain evidence="3">h7</strain>
    </source>
</reference>
<dbReference type="CDD" id="cd09917">
    <property type="entry name" value="F-box_SF"/>
    <property type="match status" value="1"/>
</dbReference>
<dbReference type="Proteomes" id="UP000053424">
    <property type="component" value="Unassembled WGS sequence"/>
</dbReference>
<dbReference type="EMBL" id="KN831780">
    <property type="protein sequence ID" value="KIM41250.1"/>
    <property type="molecule type" value="Genomic_DNA"/>
</dbReference>
<dbReference type="OrthoDB" id="2635672at2759"/>